<dbReference type="InterPro" id="IPR005659">
    <property type="entry name" value="Chemorcpt_Glu_NH3ase_CheD"/>
</dbReference>
<dbReference type="OrthoDB" id="9807202at2"/>
<protein>
    <recommendedName>
        <fullName evidence="3">Probable chemoreceptor glutamine deamidase CheD</fullName>
        <ecNumber evidence="3">3.5.1.44</ecNumber>
    </recommendedName>
</protein>
<gene>
    <name evidence="3" type="primary">cheD</name>
    <name evidence="4" type="ORF">GGR05_000422</name>
</gene>
<dbReference type="RefSeq" id="WP_090958570.1">
    <property type="nucleotide sequence ID" value="NZ_CP181348.1"/>
</dbReference>
<comment type="similarity">
    <text evidence="3">Belongs to the CheD family.</text>
</comment>
<dbReference type="PANTHER" id="PTHR35147">
    <property type="entry name" value="CHEMORECEPTOR GLUTAMINE DEAMIDASE CHED-RELATED"/>
    <property type="match status" value="1"/>
</dbReference>
<dbReference type="EC" id="3.5.1.44" evidence="3"/>
<dbReference type="InterPro" id="IPR011324">
    <property type="entry name" value="Cytotoxic_necrot_fac-like_cat"/>
</dbReference>
<reference evidence="4 5" key="1">
    <citation type="submission" date="2020-08" db="EMBL/GenBank/DDBJ databases">
        <title>Genomic Encyclopedia of Type Strains, Phase IV (KMG-IV): sequencing the most valuable type-strain genomes for metagenomic binning, comparative biology and taxonomic classification.</title>
        <authorList>
            <person name="Goeker M."/>
        </authorList>
    </citation>
    <scope>NUCLEOTIDE SEQUENCE [LARGE SCALE GENOMIC DNA]</scope>
    <source>
        <strain evidence="4 5">DSM 25024</strain>
    </source>
</reference>
<evidence type="ECO:0000256" key="3">
    <source>
        <dbReference type="HAMAP-Rule" id="MF_01440"/>
    </source>
</evidence>
<proteinExistence type="inferred from homology"/>
<comment type="caution">
    <text evidence="4">The sequence shown here is derived from an EMBL/GenBank/DDBJ whole genome shotgun (WGS) entry which is preliminary data.</text>
</comment>
<keyword evidence="1 3" id="KW-0145">Chemotaxis</keyword>
<keyword evidence="5" id="KW-1185">Reference proteome</keyword>
<sequence length="190" mass="19923">MSLTSLSPASAPSDRLRINLIQGEAQVDDRPNVVFTTLLGSCIAACIRDPGAGVGGMNHFLLPGDGMGSSSTSMQSYGLYLMELLVNGLLKKGARKHALEAKLFGGARTMVGLSDIGAKNASFAKRFLELEGISYVGGSLGGTQGRRIEFWPVSGRARQILMEPSDKAMPKIMAPPPVAAPASGGDLELF</sequence>
<comment type="catalytic activity">
    <reaction evidence="3">
        <text>L-glutaminyl-[protein] + H2O = L-glutamyl-[protein] + NH4(+)</text>
        <dbReference type="Rhea" id="RHEA:16441"/>
        <dbReference type="Rhea" id="RHEA-COMP:10207"/>
        <dbReference type="Rhea" id="RHEA-COMP:10208"/>
        <dbReference type="ChEBI" id="CHEBI:15377"/>
        <dbReference type="ChEBI" id="CHEBI:28938"/>
        <dbReference type="ChEBI" id="CHEBI:29973"/>
        <dbReference type="ChEBI" id="CHEBI:30011"/>
        <dbReference type="EC" id="3.5.1.44"/>
    </reaction>
</comment>
<name>A0A7W6BLY8_9HYPH</name>
<dbReference type="Pfam" id="PF03975">
    <property type="entry name" value="CheD"/>
    <property type="match status" value="1"/>
</dbReference>
<dbReference type="Gene3D" id="3.30.1330.200">
    <property type="match status" value="1"/>
</dbReference>
<dbReference type="EMBL" id="JACIDO010000001">
    <property type="protein sequence ID" value="MBB3934311.1"/>
    <property type="molecule type" value="Genomic_DNA"/>
</dbReference>
<dbReference type="InterPro" id="IPR038592">
    <property type="entry name" value="CheD-like_sf"/>
</dbReference>
<evidence type="ECO:0000256" key="1">
    <source>
        <dbReference type="ARBA" id="ARBA00022500"/>
    </source>
</evidence>
<dbReference type="SUPFAM" id="SSF64438">
    <property type="entry name" value="CNF1/YfiH-like putative cysteine hydrolases"/>
    <property type="match status" value="1"/>
</dbReference>
<dbReference type="GO" id="GO:0006935">
    <property type="term" value="P:chemotaxis"/>
    <property type="evidence" value="ECO:0007669"/>
    <property type="project" value="UniProtKB-UniRule"/>
</dbReference>
<accession>A0A7W6BLY8</accession>
<keyword evidence="2 3" id="KW-0378">Hydrolase</keyword>
<dbReference type="Proteomes" id="UP000531216">
    <property type="component" value="Unassembled WGS sequence"/>
</dbReference>
<dbReference type="HAMAP" id="MF_01440">
    <property type="entry name" value="CheD"/>
    <property type="match status" value="1"/>
</dbReference>
<evidence type="ECO:0000256" key="2">
    <source>
        <dbReference type="ARBA" id="ARBA00022801"/>
    </source>
</evidence>
<comment type="function">
    <text evidence="3">Probably deamidates glutamine residues to glutamate on methyl-accepting chemotaxis receptors (MCPs), playing an important role in chemotaxis.</text>
</comment>
<dbReference type="AlphaFoldDB" id="A0A7W6BLY8"/>
<dbReference type="GO" id="GO:0050568">
    <property type="term" value="F:protein-glutamine glutaminase activity"/>
    <property type="evidence" value="ECO:0007669"/>
    <property type="project" value="UniProtKB-UniRule"/>
</dbReference>
<dbReference type="CDD" id="cd16352">
    <property type="entry name" value="CheD"/>
    <property type="match status" value="1"/>
</dbReference>
<evidence type="ECO:0000313" key="5">
    <source>
        <dbReference type="Proteomes" id="UP000531216"/>
    </source>
</evidence>
<organism evidence="4 5">
    <name type="scientific">Aureimonas phyllosphaerae</name>
    <dbReference type="NCBI Taxonomy" id="1166078"/>
    <lineage>
        <taxon>Bacteria</taxon>
        <taxon>Pseudomonadati</taxon>
        <taxon>Pseudomonadota</taxon>
        <taxon>Alphaproteobacteria</taxon>
        <taxon>Hyphomicrobiales</taxon>
        <taxon>Aurantimonadaceae</taxon>
        <taxon>Aureimonas</taxon>
    </lineage>
</organism>
<dbReference type="PANTHER" id="PTHR35147:SF2">
    <property type="entry name" value="CHEMORECEPTOR GLUTAMINE DEAMIDASE CHED-RELATED"/>
    <property type="match status" value="1"/>
</dbReference>
<evidence type="ECO:0000313" key="4">
    <source>
        <dbReference type="EMBL" id="MBB3934311.1"/>
    </source>
</evidence>